<dbReference type="EMBL" id="CP036547">
    <property type="protein sequence ID" value="QCQ47718.1"/>
    <property type="molecule type" value="Genomic_DNA"/>
</dbReference>
<keyword evidence="1" id="KW-0614">Plasmid</keyword>
<evidence type="ECO:0000313" key="2">
    <source>
        <dbReference type="Proteomes" id="UP000036847"/>
    </source>
</evidence>
<evidence type="ECO:0000313" key="1">
    <source>
        <dbReference type="EMBL" id="QCQ47718.1"/>
    </source>
</evidence>
<reference evidence="1 2" key="1">
    <citation type="submission" date="2019-03" db="EMBL/GenBank/DDBJ databases">
        <title>Complete genome assembly of MDR B. fragilis.</title>
        <authorList>
            <person name="Sydenham T.V."/>
            <person name="Hasman H."/>
            <person name="Justesen U.S."/>
        </authorList>
    </citation>
    <scope>NUCLEOTIDE SEQUENCE [LARGE SCALE GENOMIC DNA]</scope>
    <source>
        <strain evidence="1 2">DCMSKEJBY0001B</strain>
        <plasmid evidence="1 2">pBFS01_1</plasmid>
    </source>
</reference>
<geneLocation type="plasmid" evidence="1 2">
    <name>pBFS01_1</name>
</geneLocation>
<organism evidence="1 2">
    <name type="scientific">Bacteroides fragilis</name>
    <dbReference type="NCBI Taxonomy" id="817"/>
    <lineage>
        <taxon>Bacteria</taxon>
        <taxon>Pseudomonadati</taxon>
        <taxon>Bacteroidota</taxon>
        <taxon>Bacteroidia</taxon>
        <taxon>Bacteroidales</taxon>
        <taxon>Bacteroidaceae</taxon>
        <taxon>Bacteroides</taxon>
    </lineage>
</organism>
<proteinExistence type="predicted"/>
<accession>A0AAE6EX30</accession>
<dbReference type="RefSeq" id="WP_005812723.1">
    <property type="nucleotide sequence ID" value="NZ_CAXYBH010000035.1"/>
</dbReference>
<protein>
    <submittedName>
        <fullName evidence="1">Uncharacterized protein</fullName>
    </submittedName>
</protein>
<name>A0AAE6EX30_BACFG</name>
<dbReference type="Proteomes" id="UP000036847">
    <property type="component" value="Plasmid pBFS01_1"/>
</dbReference>
<dbReference type="AlphaFoldDB" id="A0AAE6EX30"/>
<sequence length="113" mass="13116">MRLLGFTEEITQCGCCGKSELKGTYAFETSSGIQYYGSTCAKKHGYYGSSIVADATKAKRERYFQIQAEYNEVVKELQEEYYNIDIFTQRAEEIRTEMRRIKSEIENKYKIAS</sequence>
<gene>
    <name evidence="1" type="ORF">EC80_023270</name>
</gene>